<gene>
    <name evidence="3" type="ORF">OLC1_LOCUS18965</name>
</gene>
<dbReference type="AlphaFoldDB" id="A0AAV1DUN6"/>
<feature type="region of interest" description="Disordered" evidence="1">
    <location>
        <begin position="21"/>
        <end position="57"/>
    </location>
</feature>
<dbReference type="Proteomes" id="UP001161247">
    <property type="component" value="Chromosome 6"/>
</dbReference>
<sequence length="125" mass="13592">MSYQSYPPPVPIVGTPYAPPPPGYPSAPPPPPPAPYEAYPPPPPYDGYPYPPPPPPHPQPGAYQAYFNPRRLLPMSTITIITTAIMTLLAVSLSSAAVWLRFVAVVFWRNAASELLSSHCHAFDL</sequence>
<evidence type="ECO:0000313" key="4">
    <source>
        <dbReference type="Proteomes" id="UP001161247"/>
    </source>
</evidence>
<keyword evidence="2" id="KW-1133">Transmembrane helix</keyword>
<evidence type="ECO:0000313" key="3">
    <source>
        <dbReference type="EMBL" id="CAI9111615.1"/>
    </source>
</evidence>
<feature type="transmembrane region" description="Helical" evidence="2">
    <location>
        <begin position="78"/>
        <end position="100"/>
    </location>
</feature>
<dbReference type="EMBL" id="OX459123">
    <property type="protein sequence ID" value="CAI9111615.1"/>
    <property type="molecule type" value="Genomic_DNA"/>
</dbReference>
<proteinExistence type="predicted"/>
<keyword evidence="2" id="KW-0472">Membrane</keyword>
<evidence type="ECO:0000256" key="2">
    <source>
        <dbReference type="SAM" id="Phobius"/>
    </source>
</evidence>
<keyword evidence="4" id="KW-1185">Reference proteome</keyword>
<reference evidence="3" key="1">
    <citation type="submission" date="2023-03" db="EMBL/GenBank/DDBJ databases">
        <authorList>
            <person name="Julca I."/>
        </authorList>
    </citation>
    <scope>NUCLEOTIDE SEQUENCE</scope>
</reference>
<name>A0AAV1DUN6_OLDCO</name>
<accession>A0AAV1DUN6</accession>
<evidence type="ECO:0000256" key="1">
    <source>
        <dbReference type="SAM" id="MobiDB-lite"/>
    </source>
</evidence>
<organism evidence="3 4">
    <name type="scientific">Oldenlandia corymbosa var. corymbosa</name>
    <dbReference type="NCBI Taxonomy" id="529605"/>
    <lineage>
        <taxon>Eukaryota</taxon>
        <taxon>Viridiplantae</taxon>
        <taxon>Streptophyta</taxon>
        <taxon>Embryophyta</taxon>
        <taxon>Tracheophyta</taxon>
        <taxon>Spermatophyta</taxon>
        <taxon>Magnoliopsida</taxon>
        <taxon>eudicotyledons</taxon>
        <taxon>Gunneridae</taxon>
        <taxon>Pentapetalae</taxon>
        <taxon>asterids</taxon>
        <taxon>lamiids</taxon>
        <taxon>Gentianales</taxon>
        <taxon>Rubiaceae</taxon>
        <taxon>Rubioideae</taxon>
        <taxon>Spermacoceae</taxon>
        <taxon>Hedyotis-Oldenlandia complex</taxon>
        <taxon>Oldenlandia</taxon>
    </lineage>
</organism>
<keyword evidence="2" id="KW-0812">Transmembrane</keyword>
<protein>
    <submittedName>
        <fullName evidence="3">OLC1v1011876C1</fullName>
    </submittedName>
</protein>